<reference evidence="1 2" key="1">
    <citation type="submission" date="2018-08" db="EMBL/GenBank/DDBJ databases">
        <title>Salinimonas sediminis sp. nov., a piezophilic bacterium isolated from a deep-sea sediment sample from the New Britain Trench.</title>
        <authorList>
            <person name="Cao J."/>
        </authorList>
    </citation>
    <scope>NUCLEOTIDE SEQUENCE [LARGE SCALE GENOMIC DNA]</scope>
    <source>
        <strain evidence="1 2">N102</strain>
    </source>
</reference>
<dbReference type="InterPro" id="IPR009857">
    <property type="entry name" value="UPF0352"/>
</dbReference>
<dbReference type="EMBL" id="CP031769">
    <property type="protein sequence ID" value="AXR08467.1"/>
    <property type="molecule type" value="Genomic_DNA"/>
</dbReference>
<dbReference type="Proteomes" id="UP000262073">
    <property type="component" value="Chromosome"/>
</dbReference>
<sequence length="71" mass="7992">MPQQSRYQNADFEALMNKVIQTLDDNQADRDLSLMVLGNVITHIFQTQVKPADRAAMAEKFAGVLVKSIKQ</sequence>
<dbReference type="InterPro" id="IPR023202">
    <property type="entry name" value="YejL_sf"/>
</dbReference>
<gene>
    <name evidence="1" type="ORF">D0Y50_09185</name>
</gene>
<organism evidence="1 2">
    <name type="scientific">Salinimonas sediminis</name>
    <dbReference type="NCBI Taxonomy" id="2303538"/>
    <lineage>
        <taxon>Bacteria</taxon>
        <taxon>Pseudomonadati</taxon>
        <taxon>Pseudomonadota</taxon>
        <taxon>Gammaproteobacteria</taxon>
        <taxon>Alteromonadales</taxon>
        <taxon>Alteromonadaceae</taxon>
        <taxon>Alteromonas/Salinimonas group</taxon>
        <taxon>Salinimonas</taxon>
    </lineage>
</organism>
<dbReference type="AlphaFoldDB" id="A0A346NSG0"/>
<dbReference type="RefSeq" id="WP_108568101.1">
    <property type="nucleotide sequence ID" value="NZ_CP031769.1"/>
</dbReference>
<dbReference type="PIRSF" id="PIRSF006188">
    <property type="entry name" value="UCP006188"/>
    <property type="match status" value="1"/>
</dbReference>
<name>A0A346NSG0_9ALTE</name>
<dbReference type="OrthoDB" id="5771474at2"/>
<accession>A0A346NSG0</accession>
<proteinExistence type="predicted"/>
<evidence type="ECO:0000313" key="1">
    <source>
        <dbReference type="EMBL" id="AXR08467.1"/>
    </source>
</evidence>
<dbReference type="Gene3D" id="1.10.3390.10">
    <property type="entry name" value="YejL-like"/>
    <property type="match status" value="1"/>
</dbReference>
<dbReference type="SUPFAM" id="SSF158651">
    <property type="entry name" value="YejL-like"/>
    <property type="match status" value="1"/>
</dbReference>
<evidence type="ECO:0000313" key="2">
    <source>
        <dbReference type="Proteomes" id="UP000262073"/>
    </source>
</evidence>
<dbReference type="Pfam" id="PF07208">
    <property type="entry name" value="DUF1414"/>
    <property type="match status" value="1"/>
</dbReference>
<protein>
    <submittedName>
        <fullName evidence="1">DUF1414 domain-containing protein</fullName>
    </submittedName>
</protein>
<dbReference type="KEGG" id="salm:D0Y50_09185"/>
<keyword evidence="2" id="KW-1185">Reference proteome</keyword>